<keyword evidence="2" id="KW-1185">Reference proteome</keyword>
<organism evidence="1 2">
    <name type="scientific">Novymonas esmeraldas</name>
    <dbReference type="NCBI Taxonomy" id="1808958"/>
    <lineage>
        <taxon>Eukaryota</taxon>
        <taxon>Discoba</taxon>
        <taxon>Euglenozoa</taxon>
        <taxon>Kinetoplastea</taxon>
        <taxon>Metakinetoplastina</taxon>
        <taxon>Trypanosomatida</taxon>
        <taxon>Trypanosomatidae</taxon>
        <taxon>Novymonas</taxon>
    </lineage>
</organism>
<dbReference type="InterPro" id="IPR002933">
    <property type="entry name" value="Peptidase_M20"/>
</dbReference>
<evidence type="ECO:0000313" key="2">
    <source>
        <dbReference type="Proteomes" id="UP001430356"/>
    </source>
</evidence>
<dbReference type="EMBL" id="JAECZO010000223">
    <property type="protein sequence ID" value="KAK7199144.1"/>
    <property type="molecule type" value="Genomic_DNA"/>
</dbReference>
<accession>A0AAW0F0M6</accession>
<evidence type="ECO:0000313" key="1">
    <source>
        <dbReference type="EMBL" id="KAK7199144.1"/>
    </source>
</evidence>
<dbReference type="SUPFAM" id="SSF53187">
    <property type="entry name" value="Zn-dependent exopeptidases"/>
    <property type="match status" value="1"/>
</dbReference>
<name>A0AAW0F0M6_9TRYP</name>
<dbReference type="Gene3D" id="3.30.70.360">
    <property type="match status" value="1"/>
</dbReference>
<reference evidence="1 2" key="1">
    <citation type="journal article" date="2021" name="MBio">
        <title>A New Model Trypanosomatid, Novymonas esmeraldas: Genomic Perception of Its 'Candidatus Pandoraea novymonadis' Endosymbiont.</title>
        <authorList>
            <person name="Zakharova A."/>
            <person name="Saura A."/>
            <person name="Butenko A."/>
            <person name="Podesvova L."/>
            <person name="Warmusova S."/>
            <person name="Kostygov A.Y."/>
            <person name="Nenarokova A."/>
            <person name="Lukes J."/>
            <person name="Opperdoes F.R."/>
            <person name="Yurchenko V."/>
        </authorList>
    </citation>
    <scope>NUCLEOTIDE SEQUENCE [LARGE SCALE GENOMIC DNA]</scope>
    <source>
        <strain evidence="1 2">E262AT.01</strain>
    </source>
</reference>
<dbReference type="PANTHER" id="PTHR43808:SF31">
    <property type="entry name" value="N-ACETYL-L-CITRULLINE DEACETYLASE"/>
    <property type="match status" value="1"/>
</dbReference>
<dbReference type="Pfam" id="PF01546">
    <property type="entry name" value="Peptidase_M20"/>
    <property type="match status" value="1"/>
</dbReference>
<dbReference type="AlphaFoldDB" id="A0AAW0F0M6"/>
<sequence length="137" mass="14937">MRVTHTAEKDAVEQQVQRYVEETVLPAMRAEYAAAAVTITRGVSYPAFTASESAAATTHARRLCNDHEVRRFGGGTEAGFFQDVLGIPTVIVGPGPAKIIHLPNEYVLVSQMDAITQFTADFVKLYTDPSNHATSRL</sequence>
<gene>
    <name evidence="1" type="ORF">NESM_000884000</name>
</gene>
<dbReference type="GO" id="GO:0008777">
    <property type="term" value="F:acetylornithine deacetylase activity"/>
    <property type="evidence" value="ECO:0007669"/>
    <property type="project" value="TreeGrafter"/>
</dbReference>
<comment type="caution">
    <text evidence="1">The sequence shown here is derived from an EMBL/GenBank/DDBJ whole genome shotgun (WGS) entry which is preliminary data.</text>
</comment>
<dbReference type="InterPro" id="IPR050072">
    <property type="entry name" value="Peptidase_M20A"/>
</dbReference>
<proteinExistence type="predicted"/>
<protein>
    <submittedName>
        <fullName evidence="1">Peptidase family M20/M25/M40</fullName>
    </submittedName>
</protein>
<dbReference type="Gene3D" id="3.40.630.10">
    <property type="entry name" value="Zn peptidases"/>
    <property type="match status" value="1"/>
</dbReference>
<dbReference type="GO" id="GO:0006526">
    <property type="term" value="P:L-arginine biosynthetic process"/>
    <property type="evidence" value="ECO:0007669"/>
    <property type="project" value="TreeGrafter"/>
</dbReference>
<dbReference type="Proteomes" id="UP001430356">
    <property type="component" value="Unassembled WGS sequence"/>
</dbReference>
<dbReference type="PANTHER" id="PTHR43808">
    <property type="entry name" value="ACETYLORNITHINE DEACETYLASE"/>
    <property type="match status" value="1"/>
</dbReference>